<gene>
    <name evidence="2" type="ORF">LX99_04910</name>
</gene>
<reference evidence="2 3" key="1">
    <citation type="submission" date="2018-05" db="EMBL/GenBank/DDBJ databases">
        <title>Genomic Encyclopedia of Archaeal and Bacterial Type Strains, Phase II (KMG-II): from individual species to whole genera.</title>
        <authorList>
            <person name="Goeker M."/>
        </authorList>
    </citation>
    <scope>NUCLEOTIDE SEQUENCE [LARGE SCALE GENOMIC DNA]</scope>
    <source>
        <strain evidence="2 3">DSM 19975</strain>
    </source>
</reference>
<name>A0A316GZ10_9SPHI</name>
<keyword evidence="1" id="KW-0472">Membrane</keyword>
<proteinExistence type="predicted"/>
<evidence type="ECO:0000256" key="1">
    <source>
        <dbReference type="SAM" id="Phobius"/>
    </source>
</evidence>
<dbReference type="Proteomes" id="UP000245678">
    <property type="component" value="Unassembled WGS sequence"/>
</dbReference>
<feature type="transmembrane region" description="Helical" evidence="1">
    <location>
        <begin position="73"/>
        <end position="94"/>
    </location>
</feature>
<keyword evidence="1" id="KW-0812">Transmembrane</keyword>
<sequence length="195" mass="22297">MQIKLNYWKALLLLIPFIAGLALTNLVLTPGGLRYPWSIIANYLLVIGFLVIVGCQAYMLVNFINATKNDLYFKINALVPVAFLILNLVYMVYLNFKPYHPVNSSNGPVRVSNLNLGGLIILLLMMHAIINFFLTNNNYVSWQIKKITDAAKQEELRENYLKPMKILVRTSAYLFLIFVVITMFLDISQILNPDH</sequence>
<evidence type="ECO:0000313" key="2">
    <source>
        <dbReference type="EMBL" id="PWK67052.1"/>
    </source>
</evidence>
<protein>
    <submittedName>
        <fullName evidence="2">Uncharacterized protein</fullName>
    </submittedName>
</protein>
<accession>A0A316GZ10</accession>
<dbReference type="EMBL" id="QGHA01000019">
    <property type="protein sequence ID" value="PWK67052.1"/>
    <property type="molecule type" value="Genomic_DNA"/>
</dbReference>
<keyword evidence="3" id="KW-1185">Reference proteome</keyword>
<dbReference type="RefSeq" id="WP_109610752.1">
    <property type="nucleotide sequence ID" value="NZ_QGHA01000019.1"/>
</dbReference>
<feature type="transmembrane region" description="Helical" evidence="1">
    <location>
        <begin position="7"/>
        <end position="28"/>
    </location>
</feature>
<evidence type="ECO:0000313" key="3">
    <source>
        <dbReference type="Proteomes" id="UP000245678"/>
    </source>
</evidence>
<feature type="transmembrane region" description="Helical" evidence="1">
    <location>
        <begin position="114"/>
        <end position="134"/>
    </location>
</feature>
<feature type="transmembrane region" description="Helical" evidence="1">
    <location>
        <begin position="166"/>
        <end position="185"/>
    </location>
</feature>
<keyword evidence="1" id="KW-1133">Transmembrane helix</keyword>
<dbReference type="AlphaFoldDB" id="A0A316GZ10"/>
<comment type="caution">
    <text evidence="2">The sequence shown here is derived from an EMBL/GenBank/DDBJ whole genome shotgun (WGS) entry which is preliminary data.</text>
</comment>
<feature type="transmembrane region" description="Helical" evidence="1">
    <location>
        <begin position="40"/>
        <end position="61"/>
    </location>
</feature>
<organism evidence="2 3">
    <name type="scientific">Mucilaginibacter oryzae</name>
    <dbReference type="NCBI Taxonomy" id="468058"/>
    <lineage>
        <taxon>Bacteria</taxon>
        <taxon>Pseudomonadati</taxon>
        <taxon>Bacteroidota</taxon>
        <taxon>Sphingobacteriia</taxon>
        <taxon>Sphingobacteriales</taxon>
        <taxon>Sphingobacteriaceae</taxon>
        <taxon>Mucilaginibacter</taxon>
    </lineage>
</organism>